<comment type="caution">
    <text evidence="1">The sequence shown here is derived from an EMBL/GenBank/DDBJ whole genome shotgun (WGS) entry which is preliminary data.</text>
</comment>
<accession>A0A9N9LZB8</accession>
<reference evidence="1" key="1">
    <citation type="submission" date="2021-07" db="EMBL/GenBank/DDBJ databases">
        <authorList>
            <person name="Durling M."/>
        </authorList>
    </citation>
    <scope>NUCLEOTIDE SEQUENCE</scope>
</reference>
<sequence>MSKPVISTENRGLASALDRIPTKNDQLSDAAKSFNCTRRTYVETLIALKAFLPKLLDLKPSTEYCPELAEKSEVMVGTLSLYACTGCYSVLGNEGQKIQIVNREFGYLAEIQKFHHLPGIFVPRAPRGLARWEEGGEGAYRTLDVKAAFSLGHSKITVVIK</sequence>
<dbReference type="Proteomes" id="UP000701801">
    <property type="component" value="Unassembled WGS sequence"/>
</dbReference>
<name>A0A9N9LZB8_9HELO</name>
<proteinExistence type="predicted"/>
<organism evidence="1 2">
    <name type="scientific">Hymenoscyphus albidus</name>
    <dbReference type="NCBI Taxonomy" id="595503"/>
    <lineage>
        <taxon>Eukaryota</taxon>
        <taxon>Fungi</taxon>
        <taxon>Dikarya</taxon>
        <taxon>Ascomycota</taxon>
        <taxon>Pezizomycotina</taxon>
        <taxon>Leotiomycetes</taxon>
        <taxon>Helotiales</taxon>
        <taxon>Helotiaceae</taxon>
        <taxon>Hymenoscyphus</taxon>
    </lineage>
</organism>
<protein>
    <submittedName>
        <fullName evidence="1">Uncharacterized protein</fullName>
    </submittedName>
</protein>
<evidence type="ECO:0000313" key="1">
    <source>
        <dbReference type="EMBL" id="CAG8981234.1"/>
    </source>
</evidence>
<evidence type="ECO:0000313" key="2">
    <source>
        <dbReference type="Proteomes" id="UP000701801"/>
    </source>
</evidence>
<dbReference type="AlphaFoldDB" id="A0A9N9LZB8"/>
<dbReference type="EMBL" id="CAJVRM010000462">
    <property type="protein sequence ID" value="CAG8981234.1"/>
    <property type="molecule type" value="Genomic_DNA"/>
</dbReference>
<gene>
    <name evidence="1" type="ORF">HYALB_00003832</name>
</gene>
<keyword evidence="2" id="KW-1185">Reference proteome</keyword>